<dbReference type="Pfam" id="PF00639">
    <property type="entry name" value="Rotamase"/>
    <property type="match status" value="1"/>
</dbReference>
<evidence type="ECO:0000256" key="1">
    <source>
        <dbReference type="ARBA" id="ARBA00000971"/>
    </source>
</evidence>
<dbReference type="PANTHER" id="PTHR10657">
    <property type="entry name" value="PEPTIDYL-PROLYL CIS-TRANS ISOMERASE"/>
    <property type="match status" value="1"/>
</dbReference>
<dbReference type="AlphaFoldDB" id="A0A7S1RKT3"/>
<evidence type="ECO:0000256" key="4">
    <source>
        <dbReference type="PROSITE-ProRule" id="PRU00278"/>
    </source>
</evidence>
<dbReference type="PROSITE" id="PS50198">
    <property type="entry name" value="PPIC_PPIASE_2"/>
    <property type="match status" value="1"/>
</dbReference>
<organism evidence="7">
    <name type="scientific">Alexandrium catenella</name>
    <name type="common">Red tide dinoflagellate</name>
    <name type="synonym">Gonyaulax catenella</name>
    <dbReference type="NCBI Taxonomy" id="2925"/>
    <lineage>
        <taxon>Eukaryota</taxon>
        <taxon>Sar</taxon>
        <taxon>Alveolata</taxon>
        <taxon>Dinophyceae</taxon>
        <taxon>Gonyaulacales</taxon>
        <taxon>Pyrocystaceae</taxon>
        <taxon>Alexandrium</taxon>
    </lineage>
</organism>
<dbReference type="EMBL" id="HBGE01077146">
    <property type="protein sequence ID" value="CAD9169374.1"/>
    <property type="molecule type" value="Transcribed_RNA"/>
</dbReference>
<sequence>MDERYLFLALVGGEIAHALSQADIADLLRRHLGRPRVASGALLQEAQVRGASGSLTVLCAFFEWGQETPRAAAEPAGKRPKVEPAKKQVRCRQILVKHKDSKEPVDRVRNNQQITRSLADAERILRESLEAIQSDPEKSIFTKRCKAVSECSSCLKGGEMAGDLGWISRGQVHPNVEAAVFSLPVGHISDIIESDEGVHVLWRIA</sequence>
<evidence type="ECO:0000256" key="2">
    <source>
        <dbReference type="ARBA" id="ARBA00023110"/>
    </source>
</evidence>
<dbReference type="PANTHER" id="PTHR10657:SF4">
    <property type="entry name" value="PEPTIDYL-PROLYL CIS-TRANS ISOMERASE-RELATED"/>
    <property type="match status" value="1"/>
</dbReference>
<keyword evidence="3 4" id="KW-0413">Isomerase</keyword>
<evidence type="ECO:0000259" key="6">
    <source>
        <dbReference type="PROSITE" id="PS50198"/>
    </source>
</evidence>
<dbReference type="GO" id="GO:0005829">
    <property type="term" value="C:cytosol"/>
    <property type="evidence" value="ECO:0007669"/>
    <property type="project" value="TreeGrafter"/>
</dbReference>
<proteinExistence type="predicted"/>
<feature type="domain" description="PpiC" evidence="6">
    <location>
        <begin position="86"/>
        <end position="205"/>
    </location>
</feature>
<dbReference type="SUPFAM" id="SSF54534">
    <property type="entry name" value="FKBP-like"/>
    <property type="match status" value="1"/>
</dbReference>
<comment type="catalytic activity">
    <reaction evidence="1 5">
        <text>[protein]-peptidylproline (omega=180) = [protein]-peptidylproline (omega=0)</text>
        <dbReference type="Rhea" id="RHEA:16237"/>
        <dbReference type="Rhea" id="RHEA-COMP:10747"/>
        <dbReference type="Rhea" id="RHEA-COMP:10748"/>
        <dbReference type="ChEBI" id="CHEBI:83833"/>
        <dbReference type="ChEBI" id="CHEBI:83834"/>
        <dbReference type="EC" id="5.2.1.8"/>
    </reaction>
</comment>
<accession>A0A7S1RKT3</accession>
<dbReference type="Gene3D" id="3.10.50.40">
    <property type="match status" value="1"/>
</dbReference>
<keyword evidence="2 4" id="KW-0697">Rotamase</keyword>
<dbReference type="GO" id="GO:0003755">
    <property type="term" value="F:peptidyl-prolyl cis-trans isomerase activity"/>
    <property type="evidence" value="ECO:0007669"/>
    <property type="project" value="UniProtKB-UniRule"/>
</dbReference>
<dbReference type="GO" id="GO:0005634">
    <property type="term" value="C:nucleus"/>
    <property type="evidence" value="ECO:0007669"/>
    <property type="project" value="TreeGrafter"/>
</dbReference>
<evidence type="ECO:0000256" key="3">
    <source>
        <dbReference type="ARBA" id="ARBA00023235"/>
    </source>
</evidence>
<name>A0A7S1RKT3_ALECA</name>
<dbReference type="InterPro" id="IPR000297">
    <property type="entry name" value="PPIase_PpiC"/>
</dbReference>
<dbReference type="InterPro" id="IPR046357">
    <property type="entry name" value="PPIase_dom_sf"/>
</dbReference>
<reference evidence="7" key="1">
    <citation type="submission" date="2021-01" db="EMBL/GenBank/DDBJ databases">
        <authorList>
            <person name="Corre E."/>
            <person name="Pelletier E."/>
            <person name="Niang G."/>
            <person name="Scheremetjew M."/>
            <person name="Finn R."/>
            <person name="Kale V."/>
            <person name="Holt S."/>
            <person name="Cochrane G."/>
            <person name="Meng A."/>
            <person name="Brown T."/>
            <person name="Cohen L."/>
        </authorList>
    </citation>
    <scope>NUCLEOTIDE SEQUENCE</scope>
    <source>
        <strain evidence="7">OF101</strain>
    </source>
</reference>
<dbReference type="InterPro" id="IPR051370">
    <property type="entry name" value="PPIase_Pin1"/>
</dbReference>
<gene>
    <name evidence="7" type="ORF">ACAT0790_LOCUS46143</name>
</gene>
<evidence type="ECO:0000256" key="5">
    <source>
        <dbReference type="RuleBase" id="RU363014"/>
    </source>
</evidence>
<evidence type="ECO:0000313" key="7">
    <source>
        <dbReference type="EMBL" id="CAD9169374.1"/>
    </source>
</evidence>
<dbReference type="EC" id="5.2.1.8" evidence="5"/>
<protein>
    <recommendedName>
        <fullName evidence="5">Peptidyl-prolyl cis-trans isomerase</fullName>
        <ecNumber evidence="5">5.2.1.8</ecNumber>
    </recommendedName>
</protein>